<keyword evidence="1" id="KW-0813">Transport</keyword>
<name>A0ABS3L9C4_9ENTE</name>
<keyword evidence="8" id="KW-1185">Reference proteome</keyword>
<dbReference type="InterPro" id="IPR051541">
    <property type="entry name" value="PTS_SugarTrans_NitroReg"/>
</dbReference>
<dbReference type="InterPro" id="IPR002178">
    <property type="entry name" value="PTS_EIIA_type-2_dom"/>
</dbReference>
<reference evidence="7 8" key="1">
    <citation type="submission" date="2021-03" db="EMBL/GenBank/DDBJ databases">
        <title>Enterococcal diversity collection.</title>
        <authorList>
            <person name="Gilmore M.S."/>
            <person name="Schwartzman J."/>
            <person name="Van Tyne D."/>
            <person name="Martin M."/>
            <person name="Earl A.M."/>
            <person name="Manson A.L."/>
            <person name="Straub T."/>
            <person name="Salamzade R."/>
            <person name="Saavedra J."/>
            <person name="Lebreton F."/>
            <person name="Prichula J."/>
            <person name="Schaufler K."/>
            <person name="Gaca A."/>
            <person name="Sgardioli B."/>
            <person name="Wagenaar J."/>
            <person name="Strong T."/>
        </authorList>
    </citation>
    <scope>NUCLEOTIDE SEQUENCE [LARGE SCALE GENOMIC DNA]</scope>
    <source>
        <strain evidence="7 8">669A</strain>
    </source>
</reference>
<proteinExistence type="predicted"/>
<organism evidence="7 8">
    <name type="scientific">Candidatus Enterococcus moelleringii</name>
    <dbReference type="NCBI Taxonomy" id="2815325"/>
    <lineage>
        <taxon>Bacteria</taxon>
        <taxon>Bacillati</taxon>
        <taxon>Bacillota</taxon>
        <taxon>Bacilli</taxon>
        <taxon>Lactobacillales</taxon>
        <taxon>Enterococcaceae</taxon>
        <taxon>Enterococcus</taxon>
    </lineage>
</organism>
<evidence type="ECO:0000256" key="3">
    <source>
        <dbReference type="ARBA" id="ARBA00022597"/>
    </source>
</evidence>
<protein>
    <submittedName>
        <fullName evidence="7">PTS sugar transporter subunit IIA</fullName>
    </submittedName>
</protein>
<evidence type="ECO:0000256" key="1">
    <source>
        <dbReference type="ARBA" id="ARBA00022448"/>
    </source>
</evidence>
<keyword evidence="3 7" id="KW-0762">Sugar transport</keyword>
<evidence type="ECO:0000256" key="5">
    <source>
        <dbReference type="ARBA" id="ARBA00022683"/>
    </source>
</evidence>
<dbReference type="SUPFAM" id="SSF55804">
    <property type="entry name" value="Phoshotransferase/anion transport protein"/>
    <property type="match status" value="1"/>
</dbReference>
<dbReference type="Pfam" id="PF00359">
    <property type="entry name" value="PTS_EIIA_2"/>
    <property type="match status" value="1"/>
</dbReference>
<evidence type="ECO:0000256" key="2">
    <source>
        <dbReference type="ARBA" id="ARBA00022553"/>
    </source>
</evidence>
<feature type="domain" description="PTS EIIA type-2" evidence="6">
    <location>
        <begin position="1"/>
        <end position="145"/>
    </location>
</feature>
<evidence type="ECO:0000256" key="4">
    <source>
        <dbReference type="ARBA" id="ARBA00022679"/>
    </source>
</evidence>
<dbReference type="NCBIfam" id="TIGR00848">
    <property type="entry name" value="fruA"/>
    <property type="match status" value="1"/>
</dbReference>
<keyword evidence="4" id="KW-0808">Transferase</keyword>
<comment type="caution">
    <text evidence="7">The sequence shown here is derived from an EMBL/GenBank/DDBJ whole genome shotgun (WGS) entry which is preliminary data.</text>
</comment>
<dbReference type="InterPro" id="IPR004715">
    <property type="entry name" value="PTS_IIA_fruc"/>
</dbReference>
<accession>A0ABS3L9C4</accession>
<evidence type="ECO:0000313" key="8">
    <source>
        <dbReference type="Proteomes" id="UP000664601"/>
    </source>
</evidence>
<evidence type="ECO:0000259" key="6">
    <source>
        <dbReference type="PROSITE" id="PS51094"/>
    </source>
</evidence>
<dbReference type="PANTHER" id="PTHR47738">
    <property type="entry name" value="PTS SYSTEM FRUCTOSE-LIKE EIIA COMPONENT-RELATED"/>
    <property type="match status" value="1"/>
</dbReference>
<sequence>MVNEELIFVDLDLKDQEAVFNFLAQTIVEKGYATDATAVYDALKKREAEGTTGMMDGFAIPHAKSDAIQQPAIIVIKLKSAIDWDSLDGKPTQNIIAMFIPTAEGGTTHLKVLSQVARMLMQEDFKNQFAQTNSTNQLAQLIASKLEGDN</sequence>
<keyword evidence="5" id="KW-0598">Phosphotransferase system</keyword>
<gene>
    <name evidence="7" type="ORF">JZO70_08610</name>
</gene>
<dbReference type="RefSeq" id="WP_207673150.1">
    <property type="nucleotide sequence ID" value="NZ_JAFREM010000013.1"/>
</dbReference>
<evidence type="ECO:0000313" key="7">
    <source>
        <dbReference type="EMBL" id="MBO1306219.1"/>
    </source>
</evidence>
<dbReference type="InterPro" id="IPR016152">
    <property type="entry name" value="PTrfase/Anion_transptr"/>
</dbReference>
<keyword evidence="2" id="KW-0597">Phosphoprotein</keyword>
<dbReference type="Gene3D" id="3.40.930.10">
    <property type="entry name" value="Mannitol-specific EII, Chain A"/>
    <property type="match status" value="1"/>
</dbReference>
<dbReference type="CDD" id="cd00211">
    <property type="entry name" value="PTS_IIA_fru"/>
    <property type="match status" value="1"/>
</dbReference>
<dbReference type="PROSITE" id="PS51094">
    <property type="entry name" value="PTS_EIIA_TYPE_2"/>
    <property type="match status" value="1"/>
</dbReference>
<dbReference type="EMBL" id="JAFREM010000013">
    <property type="protein sequence ID" value="MBO1306219.1"/>
    <property type="molecule type" value="Genomic_DNA"/>
</dbReference>
<dbReference type="Proteomes" id="UP000664601">
    <property type="component" value="Unassembled WGS sequence"/>
</dbReference>